<comment type="caution">
    <text evidence="3">The sequence shown here is derived from an EMBL/GenBank/DDBJ whole genome shotgun (WGS) entry which is preliminary data.</text>
</comment>
<feature type="compositionally biased region" description="Polar residues" evidence="1">
    <location>
        <begin position="136"/>
        <end position="151"/>
    </location>
</feature>
<sequence>MDDEDALVPSFQGLEAAYEAGLQATELGVLLLTVYVGYTMKCLKRGYAGGFTDDNAFDKNHAEVYFQVMQMIGDFLMKRKRIEKMLENSYHWHEHAEEEEVSCYSAQCVAYREAARQSAKISGRQTTQDPYRELTPISNHSHITSSPPNHR</sequence>
<accession>A0ABR0KB06</accession>
<feature type="compositionally biased region" description="Polar residues" evidence="1">
    <location>
        <begin position="119"/>
        <end position="129"/>
    </location>
</feature>
<protein>
    <submittedName>
        <fullName evidence="3">Uncharacterized protein</fullName>
    </submittedName>
</protein>
<keyword evidence="4" id="KW-1185">Reference proteome</keyword>
<reference evidence="3 4" key="1">
    <citation type="submission" date="2023-08" db="EMBL/GenBank/DDBJ databases">
        <title>Black Yeasts Isolated from many extreme environments.</title>
        <authorList>
            <person name="Coleine C."/>
            <person name="Stajich J.E."/>
            <person name="Selbmann L."/>
        </authorList>
    </citation>
    <scope>NUCLEOTIDE SEQUENCE [LARGE SCALE GENOMIC DNA]</scope>
    <source>
        <strain evidence="3 4">CCFEE 5885</strain>
    </source>
</reference>
<evidence type="ECO:0000313" key="4">
    <source>
        <dbReference type="Proteomes" id="UP001345013"/>
    </source>
</evidence>
<dbReference type="Proteomes" id="UP001345013">
    <property type="component" value="Unassembled WGS sequence"/>
</dbReference>
<proteinExistence type="predicted"/>
<evidence type="ECO:0000256" key="2">
    <source>
        <dbReference type="SAM" id="Phobius"/>
    </source>
</evidence>
<feature type="region of interest" description="Disordered" evidence="1">
    <location>
        <begin position="119"/>
        <end position="151"/>
    </location>
</feature>
<evidence type="ECO:0000256" key="1">
    <source>
        <dbReference type="SAM" id="MobiDB-lite"/>
    </source>
</evidence>
<evidence type="ECO:0000313" key="3">
    <source>
        <dbReference type="EMBL" id="KAK5092245.1"/>
    </source>
</evidence>
<name>A0ABR0KB06_9EURO</name>
<organism evidence="3 4">
    <name type="scientific">Lithohypha guttulata</name>
    <dbReference type="NCBI Taxonomy" id="1690604"/>
    <lineage>
        <taxon>Eukaryota</taxon>
        <taxon>Fungi</taxon>
        <taxon>Dikarya</taxon>
        <taxon>Ascomycota</taxon>
        <taxon>Pezizomycotina</taxon>
        <taxon>Eurotiomycetes</taxon>
        <taxon>Chaetothyriomycetidae</taxon>
        <taxon>Chaetothyriales</taxon>
        <taxon>Trichomeriaceae</taxon>
        <taxon>Lithohypha</taxon>
    </lineage>
</organism>
<gene>
    <name evidence="3" type="ORF">LTR24_005382</name>
</gene>
<keyword evidence="2" id="KW-0472">Membrane</keyword>
<feature type="transmembrane region" description="Helical" evidence="2">
    <location>
        <begin position="20"/>
        <end position="38"/>
    </location>
</feature>
<keyword evidence="2" id="KW-1133">Transmembrane helix</keyword>
<keyword evidence="2" id="KW-0812">Transmembrane</keyword>
<dbReference type="EMBL" id="JAVRRG010000061">
    <property type="protein sequence ID" value="KAK5092245.1"/>
    <property type="molecule type" value="Genomic_DNA"/>
</dbReference>